<dbReference type="Pfam" id="PF05014">
    <property type="entry name" value="Nuc_deoxyrib_tr"/>
    <property type="match status" value="1"/>
</dbReference>
<evidence type="ECO:0000313" key="2">
    <source>
        <dbReference type="Proteomes" id="UP000722050"/>
    </source>
</evidence>
<sequence>MKKIYLAASVFSVFERDLNRRIAEHLRNHGYEVLLPQDIEPPCKDSAENEFDMEFVYKGCRDGIKVADVVVAIVDEADVDSGVAWELGFAHASGIPSLCFRTDMRKAEHNGVNIMIEYGSTKTIFATKYHQSEHDIANTILEELENI</sequence>
<name>A0A930EEP0_9FIRM</name>
<dbReference type="EMBL" id="JABZQH010000331">
    <property type="protein sequence ID" value="MBF1352916.1"/>
    <property type="molecule type" value="Genomic_DNA"/>
</dbReference>
<dbReference type="SUPFAM" id="SSF52309">
    <property type="entry name" value="N-(deoxy)ribosyltransferase-like"/>
    <property type="match status" value="1"/>
</dbReference>
<dbReference type="GO" id="GO:0070694">
    <property type="term" value="F:5-hydroxymethyl-dUMP N-hydrolase activity"/>
    <property type="evidence" value="ECO:0007669"/>
    <property type="project" value="TreeGrafter"/>
</dbReference>
<protein>
    <submittedName>
        <fullName evidence="1">Nucleoside 2-deoxyribosyltransferase</fullName>
    </submittedName>
</protein>
<organism evidence="1 2">
    <name type="scientific">Mogibacterium diversum</name>
    <dbReference type="NCBI Taxonomy" id="114527"/>
    <lineage>
        <taxon>Bacteria</taxon>
        <taxon>Bacillati</taxon>
        <taxon>Bacillota</taxon>
        <taxon>Clostridia</taxon>
        <taxon>Peptostreptococcales</taxon>
        <taxon>Anaerovoracaceae</taxon>
        <taxon>Mogibacterium</taxon>
    </lineage>
</organism>
<dbReference type="PANTHER" id="PTHR15364">
    <property type="entry name" value="2'-DEOXYNUCLEOSIDE 5'-PHOSPHATE N-HYDROLASE 1"/>
    <property type="match status" value="1"/>
</dbReference>
<evidence type="ECO:0000313" key="1">
    <source>
        <dbReference type="EMBL" id="MBF1352916.1"/>
    </source>
</evidence>
<accession>A0A930EEP0</accession>
<reference evidence="1" key="1">
    <citation type="submission" date="2020-04" db="EMBL/GenBank/DDBJ databases">
        <title>Deep metagenomics examines the oral microbiome during advanced dental caries in children, revealing novel taxa and co-occurrences with host molecules.</title>
        <authorList>
            <person name="Baker J.L."/>
            <person name="Morton J.T."/>
            <person name="Dinis M."/>
            <person name="Alvarez R."/>
            <person name="Tran N.C."/>
            <person name="Knight R."/>
            <person name="Edlund A."/>
        </authorList>
    </citation>
    <scope>NUCLEOTIDE SEQUENCE</scope>
    <source>
        <strain evidence="1">JCVI_24_bin.8</strain>
    </source>
</reference>
<dbReference type="GO" id="GO:0009159">
    <property type="term" value="P:deoxyribonucleoside monophosphate catabolic process"/>
    <property type="evidence" value="ECO:0007669"/>
    <property type="project" value="TreeGrafter"/>
</dbReference>
<dbReference type="InterPro" id="IPR051239">
    <property type="entry name" value="2'-dNMP_N-hydrolase"/>
</dbReference>
<gene>
    <name evidence="1" type="ORF">HXM71_07385</name>
</gene>
<dbReference type="Proteomes" id="UP000722050">
    <property type="component" value="Unassembled WGS sequence"/>
</dbReference>
<dbReference type="PANTHER" id="PTHR15364:SF0">
    <property type="entry name" value="2'-DEOXYNUCLEOSIDE 5'-PHOSPHATE N-HYDROLASE 1"/>
    <property type="match status" value="1"/>
</dbReference>
<proteinExistence type="predicted"/>
<dbReference type="AlphaFoldDB" id="A0A930EEP0"/>
<comment type="caution">
    <text evidence="1">The sequence shown here is derived from an EMBL/GenBank/DDBJ whole genome shotgun (WGS) entry which is preliminary data.</text>
</comment>
<dbReference type="Gene3D" id="3.40.50.450">
    <property type="match status" value="1"/>
</dbReference>
<dbReference type="InterPro" id="IPR007710">
    <property type="entry name" value="Nucleoside_deoxyribTrfase"/>
</dbReference>